<evidence type="ECO:0000256" key="1">
    <source>
        <dbReference type="SAM" id="Phobius"/>
    </source>
</evidence>
<dbReference type="Proteomes" id="UP000078560">
    <property type="component" value="Unassembled WGS sequence"/>
</dbReference>
<protein>
    <submittedName>
        <fullName evidence="2">Uncharacterized protein</fullName>
    </submittedName>
</protein>
<accession>A0A1A8VRJ3</accession>
<organism evidence="2 3">
    <name type="scientific">Plasmodium ovale curtisi</name>
    <dbReference type="NCBI Taxonomy" id="864141"/>
    <lineage>
        <taxon>Eukaryota</taxon>
        <taxon>Sar</taxon>
        <taxon>Alveolata</taxon>
        <taxon>Apicomplexa</taxon>
        <taxon>Aconoidasida</taxon>
        <taxon>Haemosporida</taxon>
        <taxon>Plasmodiidae</taxon>
        <taxon>Plasmodium</taxon>
        <taxon>Plasmodium (Plasmodium)</taxon>
    </lineage>
</organism>
<evidence type="ECO:0000313" key="2">
    <source>
        <dbReference type="EMBL" id="SBS81431.1"/>
    </source>
</evidence>
<gene>
    <name evidence="2" type="ORF">POVCU2_0010280</name>
</gene>
<dbReference type="AlphaFoldDB" id="A0A1A8VRJ3"/>
<dbReference type="EMBL" id="FLQU01000157">
    <property type="protein sequence ID" value="SBS81431.1"/>
    <property type="molecule type" value="Genomic_DNA"/>
</dbReference>
<keyword evidence="1" id="KW-0472">Membrane</keyword>
<proteinExistence type="predicted"/>
<feature type="transmembrane region" description="Helical" evidence="1">
    <location>
        <begin position="458"/>
        <end position="476"/>
    </location>
</feature>
<reference evidence="3" key="1">
    <citation type="submission" date="2016-05" db="EMBL/GenBank/DDBJ databases">
        <authorList>
            <person name="Naeem Raeece"/>
        </authorList>
    </citation>
    <scope>NUCLEOTIDE SEQUENCE [LARGE SCALE GENOMIC DNA]</scope>
</reference>
<feature type="transmembrane region" description="Helical" evidence="1">
    <location>
        <begin position="344"/>
        <end position="362"/>
    </location>
</feature>
<sequence>MEMGRNRMQRQCKKIGFGRVTLTSNCVGGALASPYECRRVQLANGTLGATDEKKPKEVSFPRSYLLSLPSFNPLINPPWEKTGTCKFTLSQSCIFHNIISNTNCEIFYRAGLTWICLGHSSSCQLRCEKRRGTIKSILSSGYNARTSAKMKRTIVTVVQILLLLAGEILGLDVNRRGREISRDRWKNYGKVPHKRRLIYGSINFHNIENNMNSDVLRKRYFYENDGKNDDFSRVRKIKNIIYKYHLKLNKYSLGGYKNDINMFRNKTKDIILYRYNFAKKYYILIVNRLKDDMNIYYDKPTGAASTFWGLAEVNIVTAEQRRVHINVISDTSSHQYPGTHTCKILGTLVLLQLFLIYLRLIFQNNLSFLRKWTDEQFFNKEEILKNIKEDRKMDFYVNLLNHYSFLKRLYLGNNKIYGVALHFHRYKYILDIISPINSLFYIYIAHSIYFYLNNLSFAGIYVSSFSLGLLFLKLLSNKIDMYFLTKE</sequence>
<keyword evidence="1" id="KW-1133">Transmembrane helix</keyword>
<keyword evidence="1" id="KW-0812">Transmembrane</keyword>
<name>A0A1A8VRJ3_PLAOA</name>
<evidence type="ECO:0000313" key="3">
    <source>
        <dbReference type="Proteomes" id="UP000078560"/>
    </source>
</evidence>
<feature type="transmembrane region" description="Helical" evidence="1">
    <location>
        <begin position="428"/>
        <end position="452"/>
    </location>
</feature>